<dbReference type="CDD" id="cd09358">
    <property type="entry name" value="LIM_Mical_like"/>
    <property type="match status" value="1"/>
</dbReference>
<evidence type="ECO:0000259" key="6">
    <source>
        <dbReference type="PROSITE" id="PS50023"/>
    </source>
</evidence>
<evidence type="ECO:0000256" key="3">
    <source>
        <dbReference type="ARBA" id="ARBA00023038"/>
    </source>
</evidence>
<keyword evidence="3 4" id="KW-0440">LIM domain</keyword>
<keyword evidence="2 4" id="KW-0862">Zinc</keyword>
<dbReference type="SMART" id="SM00132">
    <property type="entry name" value="LIM"/>
    <property type="match status" value="1"/>
</dbReference>
<name>A0A4Z2DLT2_SCHJA</name>
<dbReference type="Gene3D" id="2.10.110.10">
    <property type="entry name" value="Cysteine Rich Protein"/>
    <property type="match status" value="1"/>
</dbReference>
<gene>
    <name evidence="7" type="ORF">EWB00_010960</name>
</gene>
<dbReference type="PROSITE" id="PS00478">
    <property type="entry name" value="LIM_DOMAIN_1"/>
    <property type="match status" value="1"/>
</dbReference>
<dbReference type="EMBL" id="SKCS01000090">
    <property type="protein sequence ID" value="TNN17514.1"/>
    <property type="molecule type" value="Genomic_DNA"/>
</dbReference>
<sequence length="627" mass="70807">MNSYHEYDDHSELAIIIREHENQYGESDTDCNSELDSLVTTTTTHHDVVDEGVDNKILLKNTDRINSADIEFHLSINNENNTVGNVGVTECDDEYDTLDELFDIAKLLSDSMSNQQMMSGEQIQSKLKDNKDNDRQSTQEAFDDNSIGHCGNHPLKTTYDNLISSRNVEIKQVIIGYPDRMSIVMEESDDYDEFDSRNDDNASQTSYNQERYHQYNEVPADELSSDQQDIYQDSCHEEQVTKFFDSLNEPLRVKSGSSSTSDVTTIDENDVACEIEIHQQPLDHWVENSYATVVRHAPTTTPTTINPSNGINTNANHNTEVGDFVQVNLEVYNPHEEYSKKQLDSKLPTRESVEQPRCYACGEVVYPLEALQTIGRVYHKTCFKCHQCQRVLSLGKYSVWEGNPYCEPHYLVLFKAFGQYNSNSAKPPATTLDASVHVRQEVSKIEQRPTSNVTQALVAKFQGLESATNNTTYTQNSLSQNQLPRRIFFNPSHSLPTNANGDTFPSSGRARQLVERWNKMPQENKINGQVASELNGNSHVINPIKFTPAEPKPLVKKAVEQSRQSVNELKQNFSHKPDDEAYSSSESTESANMLHCRNNRDSKTNEFPTPGITRNLVAKFSALSAAS</sequence>
<comment type="caution">
    <text evidence="7">The sequence shown here is derived from an EMBL/GenBank/DDBJ whole genome shotgun (WGS) entry which is preliminary data.</text>
</comment>
<reference evidence="7 8" key="1">
    <citation type="submission" date="2019-03" db="EMBL/GenBank/DDBJ databases">
        <title>An improved genome assembly of the fluke Schistosoma japonicum.</title>
        <authorList>
            <person name="Hu W."/>
            <person name="Luo F."/>
            <person name="Yin M."/>
            <person name="Mo X."/>
            <person name="Sun C."/>
            <person name="Wu Q."/>
            <person name="Zhu B."/>
            <person name="Xiang M."/>
            <person name="Wang J."/>
            <person name="Wang Y."/>
            <person name="Zhang T."/>
            <person name="Xu B."/>
            <person name="Zheng H."/>
            <person name="Feng Z."/>
        </authorList>
    </citation>
    <scope>NUCLEOTIDE SEQUENCE [LARGE SCALE GENOMIC DNA]</scope>
    <source>
        <strain evidence="7">HuSjv2</strain>
        <tissue evidence="7">Worms</tissue>
    </source>
</reference>
<proteinExistence type="predicted"/>
<dbReference type="GO" id="GO:0046872">
    <property type="term" value="F:metal ion binding"/>
    <property type="evidence" value="ECO:0007669"/>
    <property type="project" value="UniProtKB-KW"/>
</dbReference>
<keyword evidence="1 4" id="KW-0479">Metal-binding</keyword>
<dbReference type="InterPro" id="IPR001781">
    <property type="entry name" value="Znf_LIM"/>
</dbReference>
<dbReference type="SUPFAM" id="SSF57716">
    <property type="entry name" value="Glucocorticoid receptor-like (DNA-binding domain)"/>
    <property type="match status" value="2"/>
</dbReference>
<evidence type="ECO:0000256" key="5">
    <source>
        <dbReference type="SAM" id="MobiDB-lite"/>
    </source>
</evidence>
<dbReference type="PROSITE" id="PS50023">
    <property type="entry name" value="LIM_DOMAIN_2"/>
    <property type="match status" value="1"/>
</dbReference>
<dbReference type="OrthoDB" id="6129702at2759"/>
<evidence type="ECO:0000256" key="1">
    <source>
        <dbReference type="ARBA" id="ARBA00022723"/>
    </source>
</evidence>
<feature type="compositionally biased region" description="Basic and acidic residues" evidence="5">
    <location>
        <begin position="126"/>
        <end position="137"/>
    </location>
</feature>
<evidence type="ECO:0000313" key="7">
    <source>
        <dbReference type="EMBL" id="TNN17514.1"/>
    </source>
</evidence>
<organism evidence="7 8">
    <name type="scientific">Schistosoma japonicum</name>
    <name type="common">Blood fluke</name>
    <dbReference type="NCBI Taxonomy" id="6182"/>
    <lineage>
        <taxon>Eukaryota</taxon>
        <taxon>Metazoa</taxon>
        <taxon>Spiralia</taxon>
        <taxon>Lophotrochozoa</taxon>
        <taxon>Platyhelminthes</taxon>
        <taxon>Trematoda</taxon>
        <taxon>Digenea</taxon>
        <taxon>Strigeidida</taxon>
        <taxon>Schistosomatoidea</taxon>
        <taxon>Schistosomatidae</taxon>
        <taxon>Schistosoma</taxon>
    </lineage>
</organism>
<keyword evidence="8" id="KW-1185">Reference proteome</keyword>
<evidence type="ECO:0000256" key="4">
    <source>
        <dbReference type="PROSITE-ProRule" id="PRU00125"/>
    </source>
</evidence>
<feature type="region of interest" description="Disordered" evidence="5">
    <location>
        <begin position="568"/>
        <end position="611"/>
    </location>
</feature>
<accession>A0A4Z2DLT2</accession>
<evidence type="ECO:0000313" key="8">
    <source>
        <dbReference type="Proteomes" id="UP000311919"/>
    </source>
</evidence>
<evidence type="ECO:0000256" key="2">
    <source>
        <dbReference type="ARBA" id="ARBA00022833"/>
    </source>
</evidence>
<feature type="domain" description="LIM zinc-binding" evidence="6">
    <location>
        <begin position="356"/>
        <end position="416"/>
    </location>
</feature>
<protein>
    <submittedName>
        <fullName evidence="7">LIM domain-containing protein</fullName>
    </submittedName>
</protein>
<dbReference type="PANTHER" id="PTHR24206">
    <property type="entry name" value="OS06G0237300 PROTEIN"/>
    <property type="match status" value="1"/>
</dbReference>
<dbReference type="AlphaFoldDB" id="A0A4Z2DLT2"/>
<feature type="region of interest" description="Disordered" evidence="5">
    <location>
        <begin position="117"/>
        <end position="150"/>
    </location>
</feature>
<dbReference type="Pfam" id="PF00412">
    <property type="entry name" value="LIM"/>
    <property type="match status" value="1"/>
</dbReference>
<feature type="region of interest" description="Disordered" evidence="5">
    <location>
        <begin position="190"/>
        <end position="209"/>
    </location>
</feature>
<dbReference type="Proteomes" id="UP000311919">
    <property type="component" value="Unassembled WGS sequence"/>
</dbReference>